<dbReference type="RefSeq" id="WP_072603132.1">
    <property type="nucleotide sequence ID" value="NZ_CP018171.1"/>
</dbReference>
<sequence>MRIIPLSDAPEPTLSPDLVWDGVMADLAVGGPDEAGNRGGLRARAALETAVLICLMTDARVSADELRDGDVNRGWIGDSFDLDEAAGEAPIGSRLWLLMRRTVDAVEVPRLAEDYAVAALQPLIDQGAAAKATASATADPARNRLELAITLTDRDGSTLVASRYRVLWEGLGA</sequence>
<keyword evidence="2" id="KW-1185">Reference proteome</keyword>
<gene>
    <name evidence="1" type="ORF">BSQ44_08795</name>
</gene>
<name>A0A1L3SPX7_9HYPH</name>
<organism evidence="1 2">
    <name type="scientific">Aquibium oceanicum</name>
    <dbReference type="NCBI Taxonomy" id="1670800"/>
    <lineage>
        <taxon>Bacteria</taxon>
        <taxon>Pseudomonadati</taxon>
        <taxon>Pseudomonadota</taxon>
        <taxon>Alphaproteobacteria</taxon>
        <taxon>Hyphomicrobiales</taxon>
        <taxon>Phyllobacteriaceae</taxon>
        <taxon>Aquibium</taxon>
    </lineage>
</organism>
<accession>A0A1L3SPX7</accession>
<proteinExistence type="predicted"/>
<dbReference type="KEGG" id="meso:BSQ44_08795"/>
<evidence type="ECO:0000313" key="1">
    <source>
        <dbReference type="EMBL" id="APH71454.1"/>
    </source>
</evidence>
<dbReference type="AlphaFoldDB" id="A0A1L3SPX7"/>
<dbReference type="Pfam" id="PF07409">
    <property type="entry name" value="GP46"/>
    <property type="match status" value="1"/>
</dbReference>
<evidence type="ECO:0008006" key="3">
    <source>
        <dbReference type="Google" id="ProtNLM"/>
    </source>
</evidence>
<dbReference type="OrthoDB" id="5677166at2"/>
<reference evidence="2" key="1">
    <citation type="submission" date="2016-11" db="EMBL/GenBank/DDBJ databases">
        <title>Mesorhizobium oceanicum sp. nov., isolated from deep seawater in South China Sea.</title>
        <authorList>
            <person name="Fu G.-Y."/>
        </authorList>
    </citation>
    <scope>NUCLEOTIDE SEQUENCE [LARGE SCALE GENOMIC DNA]</scope>
    <source>
        <strain evidence="2">B7</strain>
    </source>
</reference>
<protein>
    <recommendedName>
        <fullName evidence="3">Mu-like prophage protein gp46</fullName>
    </recommendedName>
</protein>
<dbReference type="STRING" id="1670800.BSQ44_08795"/>
<dbReference type="InterPro" id="IPR010877">
    <property type="entry name" value="Phage_Mu_Gp46"/>
</dbReference>
<evidence type="ECO:0000313" key="2">
    <source>
        <dbReference type="Proteomes" id="UP000182840"/>
    </source>
</evidence>
<dbReference type="EMBL" id="CP018171">
    <property type="protein sequence ID" value="APH71454.1"/>
    <property type="molecule type" value="Genomic_DNA"/>
</dbReference>
<dbReference type="Proteomes" id="UP000182840">
    <property type="component" value="Chromosome"/>
</dbReference>